<name>A0A0D6AZR5_RHOSU</name>
<organism evidence="2 3">
    <name type="scientific">Rhodovulum sulfidophilum</name>
    <name type="common">Rhodobacter sulfidophilus</name>
    <dbReference type="NCBI Taxonomy" id="35806"/>
    <lineage>
        <taxon>Bacteria</taxon>
        <taxon>Pseudomonadati</taxon>
        <taxon>Pseudomonadota</taxon>
        <taxon>Alphaproteobacteria</taxon>
        <taxon>Rhodobacterales</taxon>
        <taxon>Paracoccaceae</taxon>
        <taxon>Rhodovulum</taxon>
    </lineage>
</organism>
<dbReference type="AlphaFoldDB" id="A0A0D6AZR5"/>
<evidence type="ECO:0000313" key="3">
    <source>
        <dbReference type="Proteomes" id="UP000064912"/>
    </source>
</evidence>
<protein>
    <submittedName>
        <fullName evidence="2">Uncharacterized protein</fullName>
    </submittedName>
</protein>
<feature type="region of interest" description="Disordered" evidence="1">
    <location>
        <begin position="52"/>
        <end position="74"/>
    </location>
</feature>
<gene>
    <name evidence="2" type="ORF">NHU_01180</name>
</gene>
<dbReference type="EMBL" id="AP014800">
    <property type="protein sequence ID" value="BAQ68342.1"/>
    <property type="molecule type" value="Genomic_DNA"/>
</dbReference>
<sequence>MSPGAGQWSGKDAARAGGNARAVLAARKAGEGAGPRCIYAARRQTVIVGKTPGMAASSRVDAKNPVGAERGEAR</sequence>
<dbReference type="KEGG" id="rsu:NHU_01180"/>
<accession>A0A0D6AZR5</accession>
<evidence type="ECO:0000256" key="1">
    <source>
        <dbReference type="SAM" id="MobiDB-lite"/>
    </source>
</evidence>
<reference evidence="2 3" key="1">
    <citation type="submission" date="2015-02" db="EMBL/GenBank/DDBJ databases">
        <title>Genome sequene of Rhodovulum sulfidophilum DSM 2351.</title>
        <authorList>
            <person name="Nagao N."/>
        </authorList>
    </citation>
    <scope>NUCLEOTIDE SEQUENCE [LARGE SCALE GENOMIC DNA]</scope>
    <source>
        <strain evidence="2 3">DSM 2351</strain>
    </source>
</reference>
<dbReference type="PATRIC" id="fig|35806.4.peg.1215"/>
<proteinExistence type="predicted"/>
<evidence type="ECO:0000313" key="2">
    <source>
        <dbReference type="EMBL" id="BAQ68342.1"/>
    </source>
</evidence>
<dbReference type="Proteomes" id="UP000064912">
    <property type="component" value="Chromosome"/>
</dbReference>